<protein>
    <recommendedName>
        <fullName evidence="4">N-acetyltransferase domain-containing protein</fullName>
    </recommendedName>
</protein>
<dbReference type="AlphaFoldDB" id="A0AAV1IA68"/>
<evidence type="ECO:0000313" key="2">
    <source>
        <dbReference type="EMBL" id="CAK0783385.1"/>
    </source>
</evidence>
<feature type="coiled-coil region" evidence="1">
    <location>
        <begin position="66"/>
        <end position="93"/>
    </location>
</feature>
<name>A0AAV1IA68_9CHLO</name>
<evidence type="ECO:0000313" key="3">
    <source>
        <dbReference type="Proteomes" id="UP001314263"/>
    </source>
</evidence>
<keyword evidence="1" id="KW-0175">Coiled coil</keyword>
<proteinExistence type="predicted"/>
<evidence type="ECO:0008006" key="4">
    <source>
        <dbReference type="Google" id="ProtNLM"/>
    </source>
</evidence>
<dbReference type="PANTHER" id="PTHR36897">
    <property type="entry name" value="OS10G0351100-LIKE PROTEIN"/>
    <property type="match status" value="1"/>
</dbReference>
<evidence type="ECO:0000256" key="1">
    <source>
        <dbReference type="SAM" id="Coils"/>
    </source>
</evidence>
<gene>
    <name evidence="2" type="ORF">CVIRNUC_006584</name>
</gene>
<keyword evidence="3" id="KW-1185">Reference proteome</keyword>
<reference evidence="2 3" key="1">
    <citation type="submission" date="2023-10" db="EMBL/GenBank/DDBJ databases">
        <authorList>
            <person name="Maclean D."/>
            <person name="Macfadyen A."/>
        </authorList>
    </citation>
    <scope>NUCLEOTIDE SEQUENCE [LARGE SCALE GENOMIC DNA]</scope>
</reference>
<dbReference type="EMBL" id="CAUYUE010000008">
    <property type="protein sequence ID" value="CAK0783385.1"/>
    <property type="molecule type" value="Genomic_DNA"/>
</dbReference>
<dbReference type="Proteomes" id="UP001314263">
    <property type="component" value="Unassembled WGS sequence"/>
</dbReference>
<accession>A0AAV1IA68</accession>
<dbReference type="PANTHER" id="PTHR36897:SF2">
    <property type="entry name" value="OS10G0350800 PROTEIN"/>
    <property type="match status" value="1"/>
</dbReference>
<sequence>MGFVAAPTTQAHAGAGPLAILPFTKSVPNIITRQSRRPPDTRPTRQHVLQRLRPQALAFGGLAPAQHNLQSELEALESEITAQQAESQGVSELLTLSEAQHIAAKRGLHLYARTLGPFYRIIIRDKDEDGRIMAVSSGFTVPAMGLMHCDSLEIFTRGLKGAEGERLRGGALGLGLLMGGAVFSFGFSNGCRKAEILAIKDDDAWHKRLVRYYSFFGFTPVREVGDSGLRDIPDLLVWGGVGQRMDADIEELLRRWTYAIRRSVPKGVQ</sequence>
<comment type="caution">
    <text evidence="2">The sequence shown here is derived from an EMBL/GenBank/DDBJ whole genome shotgun (WGS) entry which is preliminary data.</text>
</comment>
<organism evidence="2 3">
    <name type="scientific">Coccomyxa viridis</name>
    <dbReference type="NCBI Taxonomy" id="1274662"/>
    <lineage>
        <taxon>Eukaryota</taxon>
        <taxon>Viridiplantae</taxon>
        <taxon>Chlorophyta</taxon>
        <taxon>core chlorophytes</taxon>
        <taxon>Trebouxiophyceae</taxon>
        <taxon>Trebouxiophyceae incertae sedis</taxon>
        <taxon>Coccomyxaceae</taxon>
        <taxon>Coccomyxa</taxon>
    </lineage>
</organism>